<proteinExistence type="predicted"/>
<dbReference type="Gene3D" id="1.10.10.2590">
    <property type="entry name" value="BEN domain"/>
    <property type="match status" value="1"/>
</dbReference>
<dbReference type="Proteomes" id="UP001321473">
    <property type="component" value="Unassembled WGS sequence"/>
</dbReference>
<accession>A0AAQ4EFK3</accession>
<keyword evidence="2" id="KW-1185">Reference proteome</keyword>
<comment type="caution">
    <text evidence="1">The sequence shown here is derived from an EMBL/GenBank/DDBJ whole genome shotgun (WGS) entry which is preliminary data.</text>
</comment>
<dbReference type="AlphaFoldDB" id="A0AAQ4EFK3"/>
<sequence>MTFQCKYPESPAESLSDLDHASVASNSVQEQHSLQPFEALDGNFHLANCIKMPEKEFNYIMKTKSEDKVAREMARYLWTPAEMKERCLAGQPCRRTLDSFAKQRAAPAKVEVLMGKSYILFGLQLISRKLIVLLGL</sequence>
<protein>
    <submittedName>
        <fullName evidence="1">Uncharacterized protein</fullName>
    </submittedName>
</protein>
<reference evidence="1 2" key="1">
    <citation type="journal article" date="2023" name="Arcadia Sci">
        <title>De novo assembly of a long-read Amblyomma americanum tick genome.</title>
        <authorList>
            <person name="Chou S."/>
            <person name="Poskanzer K.E."/>
            <person name="Rollins M."/>
            <person name="Thuy-Boun P.S."/>
        </authorList>
    </citation>
    <scope>NUCLEOTIDE SEQUENCE [LARGE SCALE GENOMIC DNA]</scope>
    <source>
        <strain evidence="1">F_SG_1</strain>
        <tissue evidence="1">Salivary glands</tissue>
    </source>
</reference>
<dbReference type="EMBL" id="JARKHS020016676">
    <property type="protein sequence ID" value="KAK8773567.1"/>
    <property type="molecule type" value="Genomic_DNA"/>
</dbReference>
<organism evidence="1 2">
    <name type="scientific">Amblyomma americanum</name>
    <name type="common">Lone star tick</name>
    <dbReference type="NCBI Taxonomy" id="6943"/>
    <lineage>
        <taxon>Eukaryota</taxon>
        <taxon>Metazoa</taxon>
        <taxon>Ecdysozoa</taxon>
        <taxon>Arthropoda</taxon>
        <taxon>Chelicerata</taxon>
        <taxon>Arachnida</taxon>
        <taxon>Acari</taxon>
        <taxon>Parasitiformes</taxon>
        <taxon>Ixodida</taxon>
        <taxon>Ixodoidea</taxon>
        <taxon>Ixodidae</taxon>
        <taxon>Amblyomminae</taxon>
        <taxon>Amblyomma</taxon>
    </lineage>
</organism>
<gene>
    <name evidence="1" type="ORF">V5799_011901</name>
</gene>
<evidence type="ECO:0000313" key="2">
    <source>
        <dbReference type="Proteomes" id="UP001321473"/>
    </source>
</evidence>
<evidence type="ECO:0000313" key="1">
    <source>
        <dbReference type="EMBL" id="KAK8773567.1"/>
    </source>
</evidence>
<name>A0AAQ4EFK3_AMBAM</name>